<evidence type="ECO:0000256" key="3">
    <source>
        <dbReference type="ARBA" id="ARBA00022448"/>
    </source>
</evidence>
<protein>
    <recommendedName>
        <fullName evidence="13">Glutamate receptor</fullName>
    </recommendedName>
</protein>
<dbReference type="EMBL" id="JAYWIO010000001">
    <property type="protein sequence ID" value="KAK7291115.1"/>
    <property type="molecule type" value="Genomic_DNA"/>
</dbReference>
<dbReference type="InterPro" id="IPR017103">
    <property type="entry name" value="Iontropic_Glu_rcpt_pln"/>
</dbReference>
<name>A0AAN9J2Q3_CROPI</name>
<dbReference type="InterPro" id="IPR001828">
    <property type="entry name" value="ANF_lig-bd_rcpt"/>
</dbReference>
<evidence type="ECO:0000256" key="12">
    <source>
        <dbReference type="ARBA" id="ARBA00023303"/>
    </source>
</evidence>
<dbReference type="InterPro" id="IPR001320">
    <property type="entry name" value="Iontro_rcpt_C"/>
</dbReference>
<dbReference type="CDD" id="cd13686">
    <property type="entry name" value="GluR_Plant"/>
    <property type="match status" value="1"/>
</dbReference>
<dbReference type="GO" id="GO:0015276">
    <property type="term" value="F:ligand-gated monoatomic ion channel activity"/>
    <property type="evidence" value="ECO:0007669"/>
    <property type="project" value="InterPro"/>
</dbReference>
<keyword evidence="5 16" id="KW-0732">Signal</keyword>
<keyword evidence="11 13" id="KW-1071">Ligand-gated ion channel</keyword>
<organism evidence="18 19">
    <name type="scientific">Crotalaria pallida</name>
    <name type="common">Smooth rattlebox</name>
    <name type="synonym">Crotalaria striata</name>
    <dbReference type="NCBI Taxonomy" id="3830"/>
    <lineage>
        <taxon>Eukaryota</taxon>
        <taxon>Viridiplantae</taxon>
        <taxon>Streptophyta</taxon>
        <taxon>Embryophyta</taxon>
        <taxon>Tracheophyta</taxon>
        <taxon>Spermatophyta</taxon>
        <taxon>Magnoliopsida</taxon>
        <taxon>eudicotyledons</taxon>
        <taxon>Gunneridae</taxon>
        <taxon>Pentapetalae</taxon>
        <taxon>rosids</taxon>
        <taxon>fabids</taxon>
        <taxon>Fabales</taxon>
        <taxon>Fabaceae</taxon>
        <taxon>Papilionoideae</taxon>
        <taxon>50 kb inversion clade</taxon>
        <taxon>genistoids sensu lato</taxon>
        <taxon>core genistoids</taxon>
        <taxon>Crotalarieae</taxon>
        <taxon>Crotalaria</taxon>
    </lineage>
</organism>
<feature type="transmembrane region" description="Helical" evidence="15">
    <location>
        <begin position="588"/>
        <end position="606"/>
    </location>
</feature>
<keyword evidence="14" id="KW-1015">Disulfide bond</keyword>
<dbReference type="InterPro" id="IPR028082">
    <property type="entry name" value="Peripla_BP_I"/>
</dbReference>
<dbReference type="Pfam" id="PF01094">
    <property type="entry name" value="ANF_receptor"/>
    <property type="match status" value="1"/>
</dbReference>
<feature type="chain" id="PRO_5043013503" description="Glutamate receptor" evidence="16">
    <location>
        <begin position="25"/>
        <end position="914"/>
    </location>
</feature>
<dbReference type="Gene3D" id="3.40.190.10">
    <property type="entry name" value="Periplasmic binding protein-like II"/>
    <property type="match status" value="1"/>
</dbReference>
<evidence type="ECO:0000256" key="7">
    <source>
        <dbReference type="ARBA" id="ARBA00023065"/>
    </source>
</evidence>
<keyword evidence="7 13" id="KW-0406">Ion transport</keyword>
<evidence type="ECO:0000256" key="1">
    <source>
        <dbReference type="ARBA" id="ARBA00004141"/>
    </source>
</evidence>
<evidence type="ECO:0000256" key="6">
    <source>
        <dbReference type="ARBA" id="ARBA00022989"/>
    </source>
</evidence>
<keyword evidence="8 13" id="KW-0472">Membrane</keyword>
<dbReference type="Pfam" id="PF00060">
    <property type="entry name" value="Lig_chan"/>
    <property type="match status" value="1"/>
</dbReference>
<keyword evidence="4 15" id="KW-0812">Transmembrane</keyword>
<evidence type="ECO:0000256" key="5">
    <source>
        <dbReference type="ARBA" id="ARBA00022729"/>
    </source>
</evidence>
<keyword evidence="12 13" id="KW-0407">Ion channel</keyword>
<reference evidence="18 19" key="1">
    <citation type="submission" date="2024-01" db="EMBL/GenBank/DDBJ databases">
        <title>The genomes of 5 underutilized Papilionoideae crops provide insights into root nodulation and disease resistanc.</title>
        <authorList>
            <person name="Yuan L."/>
        </authorList>
    </citation>
    <scope>NUCLEOTIDE SEQUENCE [LARGE SCALE GENOMIC DNA]</scope>
    <source>
        <strain evidence="18">ZHUSHIDOU_FW_LH</strain>
        <tissue evidence="18">Leaf</tissue>
    </source>
</reference>
<evidence type="ECO:0000313" key="18">
    <source>
        <dbReference type="EMBL" id="KAK7291115.1"/>
    </source>
</evidence>
<evidence type="ECO:0000256" key="15">
    <source>
        <dbReference type="SAM" id="Phobius"/>
    </source>
</evidence>
<dbReference type="PANTHER" id="PTHR18966">
    <property type="entry name" value="IONOTROPIC GLUTAMATE RECEPTOR"/>
    <property type="match status" value="1"/>
</dbReference>
<dbReference type="FunFam" id="3.40.50.2300:FF:000188">
    <property type="entry name" value="Glutamate receptor"/>
    <property type="match status" value="1"/>
</dbReference>
<evidence type="ECO:0000256" key="9">
    <source>
        <dbReference type="ARBA" id="ARBA00023170"/>
    </source>
</evidence>
<dbReference type="InterPro" id="IPR015683">
    <property type="entry name" value="Ionotropic_Glu_rcpt"/>
</dbReference>
<comment type="similarity">
    <text evidence="2 13">Belongs to the glutamate-gated ion channel (TC 1.A.10.1) family.</text>
</comment>
<evidence type="ECO:0000256" key="10">
    <source>
        <dbReference type="ARBA" id="ARBA00023180"/>
    </source>
</evidence>
<evidence type="ECO:0000259" key="17">
    <source>
        <dbReference type="SMART" id="SM00079"/>
    </source>
</evidence>
<evidence type="ECO:0000256" key="4">
    <source>
        <dbReference type="ARBA" id="ARBA00022692"/>
    </source>
</evidence>
<evidence type="ECO:0000256" key="11">
    <source>
        <dbReference type="ARBA" id="ARBA00023286"/>
    </source>
</evidence>
<dbReference type="InterPro" id="IPR044440">
    <property type="entry name" value="GABAb_receptor_plant_PBP1"/>
</dbReference>
<evidence type="ECO:0000256" key="2">
    <source>
        <dbReference type="ARBA" id="ARBA00008685"/>
    </source>
</evidence>
<keyword evidence="10" id="KW-0325">Glycoprotein</keyword>
<dbReference type="CDD" id="cd19990">
    <property type="entry name" value="PBP1_GABAb_receptor_plant"/>
    <property type="match status" value="1"/>
</dbReference>
<feature type="transmembrane region" description="Helical" evidence="15">
    <location>
        <begin position="820"/>
        <end position="843"/>
    </location>
</feature>
<sequence length="914" mass="102572">MSRRLLWLLVLVVVPLSMWPNASANDYERVEVGCMESPSNNSEIVNIGAVIDFNRRVGKEQKIAMEIAIQEVYRLSCYKLALNFSDSHGNPSRARRVAADLANNKQVQVVIGTKLDGGSLVHEIDESSKGVPIISLSSISSPEMMQITLPYFIQVGNNNSLHLKCIAAIVEQFNWRKVTAIYEHDNGFTSYSEILTKLSYSLRLVNSEIDHHVAFPSMTSLLDPIGTIEKELSELKNKSNRVFLVIQSSLEFSTLLFEKAKEMGMMEKGYVWIITDDIASHLDSIDSSVSFNMQGVIGCKTNFIEKSEPFKRFKVIFWRRFGLEYPEEENPHPSMFALRAYDVIWAIAHALRKSQGNFSLEGLAKNILSNNHEGLSGRISFKENRLLESPTFKVVNVIGKSYQELAYWSPITGFLKNLDNHEVMKITTSGDSSSSYARVLLGPVNWPGRLQTVPKGWVYSSEGRPLKIGVPAGNLCPQFVYVNHDQKLNETHITGSSISVFKAVVEHLPYQLPYDFVPFYGSYNQLVEQVYNKVFDAAVGNIQILEHRYVFAEFSTPYIESGIAMIVKVKPAKSKETWMFMGAFTKEMWLLMAVMHLYVALVIWFIDGTDNSEIKQFDSMLWFSVNLVFFAHREPIKSNLARAVLAPWLFAILIVTSSFTANLSSMMTVSQLEPRVPNIETLLRTNGVVGINKKSFLVQYLVEELNFKAENIRGYDSINDFPGAFDNKEIEAAIDIVPHVEIFLATYCTGYIQAGPTLKLGGLGFAFPKNSALSIDISRAILKSIESEEVQRLEDEMLATTNCGSSNSKVQNEKLGHQPFIGLFSICGAIATFALLVTTIHFVRNNAETYMKYIEGTLLQRGLLGVKIIILKHLNKRTGSAPVSPETNPGNNTFDNKEQNIVSIDIELSVNHHS</sequence>
<keyword evidence="3 13" id="KW-0813">Transport</keyword>
<dbReference type="Gene3D" id="3.40.50.2300">
    <property type="match status" value="2"/>
</dbReference>
<keyword evidence="19" id="KW-1185">Reference proteome</keyword>
<feature type="transmembrane region" description="Helical" evidence="15">
    <location>
        <begin position="643"/>
        <end position="661"/>
    </location>
</feature>
<evidence type="ECO:0000256" key="14">
    <source>
        <dbReference type="PIRSR" id="PIRSR037090-50"/>
    </source>
</evidence>
<dbReference type="SUPFAM" id="SSF53850">
    <property type="entry name" value="Periplasmic binding protein-like II"/>
    <property type="match status" value="1"/>
</dbReference>
<dbReference type="PIRSF" id="PIRSF037090">
    <property type="entry name" value="Iontro_Glu-like_rcpt_pln"/>
    <property type="match status" value="1"/>
</dbReference>
<evidence type="ECO:0000256" key="8">
    <source>
        <dbReference type="ARBA" id="ARBA00023136"/>
    </source>
</evidence>
<keyword evidence="6 15" id="KW-1133">Transmembrane helix</keyword>
<feature type="signal peptide" evidence="16">
    <location>
        <begin position="1"/>
        <end position="24"/>
    </location>
</feature>
<dbReference type="FunFam" id="1.10.287.70:FF:000172">
    <property type="entry name" value="Glutamate receptor"/>
    <property type="match status" value="1"/>
</dbReference>
<gene>
    <name evidence="18" type="ORF">RIF29_06012</name>
</gene>
<evidence type="ECO:0000256" key="16">
    <source>
        <dbReference type="SAM" id="SignalP"/>
    </source>
</evidence>
<dbReference type="Gene3D" id="1.10.287.70">
    <property type="match status" value="1"/>
</dbReference>
<dbReference type="AlphaFoldDB" id="A0AAN9J2Q3"/>
<evidence type="ECO:0000256" key="13">
    <source>
        <dbReference type="PIRNR" id="PIRNR037090"/>
    </source>
</evidence>
<dbReference type="GO" id="GO:0016020">
    <property type="term" value="C:membrane"/>
    <property type="evidence" value="ECO:0007669"/>
    <property type="project" value="UniProtKB-SubCell"/>
</dbReference>
<accession>A0AAN9J2Q3</accession>
<comment type="subcellular location">
    <subcellularLocation>
        <location evidence="1">Membrane</location>
        <topology evidence="1">Multi-pass membrane protein</topology>
    </subcellularLocation>
</comment>
<proteinExistence type="inferred from homology"/>
<feature type="domain" description="Ionotropic glutamate receptor C-terminal" evidence="17">
    <location>
        <begin position="467"/>
        <end position="800"/>
    </location>
</feature>
<feature type="disulfide bond" evidence="14">
    <location>
        <begin position="748"/>
        <end position="803"/>
    </location>
</feature>
<dbReference type="Proteomes" id="UP001372338">
    <property type="component" value="Unassembled WGS sequence"/>
</dbReference>
<dbReference type="SMART" id="SM00079">
    <property type="entry name" value="PBPe"/>
    <property type="match status" value="1"/>
</dbReference>
<dbReference type="SUPFAM" id="SSF53822">
    <property type="entry name" value="Periplasmic binding protein-like I"/>
    <property type="match status" value="1"/>
</dbReference>
<evidence type="ECO:0000313" key="19">
    <source>
        <dbReference type="Proteomes" id="UP001372338"/>
    </source>
</evidence>
<comment type="function">
    <text evidence="13">Glutamate-gated receptor that probably acts as non-selective cation channel.</text>
</comment>
<comment type="caution">
    <text evidence="18">The sequence shown here is derived from an EMBL/GenBank/DDBJ whole genome shotgun (WGS) entry which is preliminary data.</text>
</comment>
<keyword evidence="9 13" id="KW-0675">Receptor</keyword>